<evidence type="ECO:0000313" key="1">
    <source>
        <dbReference type="EMBL" id="KAH7907083.1"/>
    </source>
</evidence>
<reference evidence="1" key="1">
    <citation type="journal article" date="2021" name="New Phytol.">
        <title>Evolutionary innovations through gain and loss of genes in the ectomycorrhizal Boletales.</title>
        <authorList>
            <person name="Wu G."/>
            <person name="Miyauchi S."/>
            <person name="Morin E."/>
            <person name="Kuo A."/>
            <person name="Drula E."/>
            <person name="Varga T."/>
            <person name="Kohler A."/>
            <person name="Feng B."/>
            <person name="Cao Y."/>
            <person name="Lipzen A."/>
            <person name="Daum C."/>
            <person name="Hundley H."/>
            <person name="Pangilinan J."/>
            <person name="Johnson J."/>
            <person name="Barry K."/>
            <person name="LaButti K."/>
            <person name="Ng V."/>
            <person name="Ahrendt S."/>
            <person name="Min B."/>
            <person name="Choi I.G."/>
            <person name="Park H."/>
            <person name="Plett J.M."/>
            <person name="Magnuson J."/>
            <person name="Spatafora J.W."/>
            <person name="Nagy L.G."/>
            <person name="Henrissat B."/>
            <person name="Grigoriev I.V."/>
            <person name="Yang Z.L."/>
            <person name="Xu J."/>
            <person name="Martin F.M."/>
        </authorList>
    </citation>
    <scope>NUCLEOTIDE SEQUENCE</scope>
    <source>
        <strain evidence="1">ATCC 28755</strain>
    </source>
</reference>
<keyword evidence="2" id="KW-1185">Reference proteome</keyword>
<sequence length="429" mass="45135">MADSPAVHALAAKLRRRQLVGSRTTALATAHLLRQVLSSPSSSASFSSLPDLLATIRAIGRTLVDAQPHEHAVANTVRRVLHHVREEYHTLYPPARSAGDALSIAQFVRAGQPRVHSVAGAGRGSTVQRSDEGEADAAPDADAFARTLMPVVVEAIQDVIDELETVYDNISRNAKDHIHDDEIILTLGKSHTVEAFLKAAAPYRKYTVIIADTAPSSSPSNPSPAHQTALSLSSPSQPASTSAPGHSRTLSTANPQSTTTRPAHNQITTLLIPFSATYALTSRIHKLLLGAHAILATGGAFCEAGALGAVAAARGHRVPVVVLAGGYKMTPRWDWGAGASGDGKGSGGDKGGGGGNSVGSYAARDFGDPGAVLGWDEGALVDSVQVVNPRWDYVPPELVDVFITNDGEHPPSSVYRLIKEAYDDEDYEL</sequence>
<name>A0ACB8A269_9AGAM</name>
<proteinExistence type="predicted"/>
<protein>
    <submittedName>
        <fullName evidence="1">Uncharacterized protein</fullName>
    </submittedName>
</protein>
<dbReference type="Proteomes" id="UP000790377">
    <property type="component" value="Unassembled WGS sequence"/>
</dbReference>
<dbReference type="EMBL" id="MU267940">
    <property type="protein sequence ID" value="KAH7907083.1"/>
    <property type="molecule type" value="Genomic_DNA"/>
</dbReference>
<organism evidence="1 2">
    <name type="scientific">Hygrophoropsis aurantiaca</name>
    <dbReference type="NCBI Taxonomy" id="72124"/>
    <lineage>
        <taxon>Eukaryota</taxon>
        <taxon>Fungi</taxon>
        <taxon>Dikarya</taxon>
        <taxon>Basidiomycota</taxon>
        <taxon>Agaricomycotina</taxon>
        <taxon>Agaricomycetes</taxon>
        <taxon>Agaricomycetidae</taxon>
        <taxon>Boletales</taxon>
        <taxon>Coniophorineae</taxon>
        <taxon>Hygrophoropsidaceae</taxon>
        <taxon>Hygrophoropsis</taxon>
    </lineage>
</organism>
<comment type="caution">
    <text evidence="1">The sequence shown here is derived from an EMBL/GenBank/DDBJ whole genome shotgun (WGS) entry which is preliminary data.</text>
</comment>
<evidence type="ECO:0000313" key="2">
    <source>
        <dbReference type="Proteomes" id="UP000790377"/>
    </source>
</evidence>
<accession>A0ACB8A269</accession>
<gene>
    <name evidence="1" type="ORF">BJ138DRAFT_1129413</name>
</gene>